<protein>
    <submittedName>
        <fullName evidence="1">Uncharacterized protein</fullName>
    </submittedName>
</protein>
<dbReference type="AlphaFoldDB" id="T1E8G8"/>
<evidence type="ECO:0000313" key="1">
    <source>
        <dbReference type="EMBL" id="JAA99398.1"/>
    </source>
</evidence>
<sequence>MMEMEKVFPRAWKAIALNQASNLQRLDLCFFGGSVRGLLALVPDTIPSMPQLRSLIVSDRSTVRMMTYEDIKQENIPSIRSKSLQELTMYCKYRYTIDTPELQTFAGALCALLPPDSSDKEQLELTKLKKLDVTVWSWKPADRSVFRRMPNLAEIHWDIPVEHDLFVAMCKTCPHLTDARFSKELVISNHSSFKHLSKLAQLRILRFSDIQYEDDVFMDLSKLSHLEELRLGHTHLLPVSLLSFSKSIRKLGLHIYGGVELSLVEITVRNLPQLTELYLNGHTVPISSSALRALLGFEHLEVLEFSHFHFTQSKFLEMNAPMHKVRTLRFHCCKLETKQLFGLQDKFPKLQNTVYEECEIDDEPKDDQIRTPYDLNVELAKRLNVPLVPNTSIYR</sequence>
<dbReference type="InterPro" id="IPR032675">
    <property type="entry name" value="LRR_dom_sf"/>
</dbReference>
<dbReference type="VEuPathDB" id="VectorBase:AAQUA_004233"/>
<dbReference type="Gene3D" id="3.80.10.10">
    <property type="entry name" value="Ribonuclease Inhibitor"/>
    <property type="match status" value="1"/>
</dbReference>
<organism evidence="1">
    <name type="scientific">Anopheles aquasalis</name>
    <name type="common">Malaria mosquito</name>
    <dbReference type="NCBI Taxonomy" id="42839"/>
    <lineage>
        <taxon>Eukaryota</taxon>
        <taxon>Metazoa</taxon>
        <taxon>Ecdysozoa</taxon>
        <taxon>Arthropoda</taxon>
        <taxon>Hexapoda</taxon>
        <taxon>Insecta</taxon>
        <taxon>Pterygota</taxon>
        <taxon>Neoptera</taxon>
        <taxon>Endopterygota</taxon>
        <taxon>Diptera</taxon>
        <taxon>Nematocera</taxon>
        <taxon>Culicoidea</taxon>
        <taxon>Culicidae</taxon>
        <taxon>Anophelinae</taxon>
        <taxon>Anopheles</taxon>
    </lineage>
</organism>
<name>T1E8G8_ANOAQ</name>
<proteinExistence type="evidence at transcript level"/>
<dbReference type="SUPFAM" id="SSF52047">
    <property type="entry name" value="RNI-like"/>
    <property type="match status" value="1"/>
</dbReference>
<reference evidence="1" key="1">
    <citation type="submission" date="2013-07" db="EMBL/GenBank/DDBJ databases">
        <title>Transcriptome sequencing and developmental regulation of gene expression in Anopheles aquasalis.</title>
        <authorList>
            <consortium name="Brazilian Malaria Network (MCT/CNPq/MS/SCTIE/DECIT/PRONEX 555648/2009-5) and Research Network on Bioactive Molecules from Arthropod Vectors (NAP-MOBIARVE"/>
            <consortium name="University of Sao Paulo)"/>
            <person name="Marinotti O."/>
            <person name="Ribeiro J.M.C."/>
            <person name="Costa-da-Silva A.L."/>
            <person name="Silva M.C.P."/>
            <person name="Lopes A.R."/>
            <person name="Barros M.S."/>
            <person name="Sa-Nunes A."/>
            <person name="Konjin B.B."/>
            <person name="Carvalho E."/>
            <person name="Suesdek L."/>
            <person name="Silva-Neto M.A.C."/>
            <person name="Capurro M.L."/>
        </authorList>
    </citation>
    <scope>NUCLEOTIDE SEQUENCE</scope>
    <source>
        <tissue evidence="1">Whole body</tissue>
    </source>
</reference>
<accession>T1E8G8</accession>
<dbReference type="EMBL" id="GAMD01002192">
    <property type="protein sequence ID" value="JAA99398.1"/>
    <property type="molecule type" value="mRNA"/>
</dbReference>